<evidence type="ECO:0000313" key="1">
    <source>
        <dbReference type="EMBL" id="KAF7427684.1"/>
    </source>
</evidence>
<dbReference type="Gene3D" id="1.10.3450.30">
    <property type="match status" value="1"/>
</dbReference>
<dbReference type="Pfam" id="PF09404">
    <property type="entry name" value="C12orf66_like"/>
    <property type="match status" value="1"/>
</dbReference>
<reference evidence="1" key="1">
    <citation type="journal article" date="2020" name="G3 (Bethesda)">
        <title>High-Quality Assemblies for Three Invasive Social Wasps from the &lt;i&gt;Vespula&lt;/i&gt; Genus.</title>
        <authorList>
            <person name="Harrop T.W.R."/>
            <person name="Guhlin J."/>
            <person name="McLaughlin G.M."/>
            <person name="Permina E."/>
            <person name="Stockwell P."/>
            <person name="Gilligan J."/>
            <person name="Le Lec M.F."/>
            <person name="Gruber M.A.M."/>
            <person name="Quinn O."/>
            <person name="Lovegrove M."/>
            <person name="Duncan E.J."/>
            <person name="Remnant E.J."/>
            <person name="Van Eeckhoven J."/>
            <person name="Graham B."/>
            <person name="Knapp R.A."/>
            <person name="Langford K.W."/>
            <person name="Kronenberg Z."/>
            <person name="Press M.O."/>
            <person name="Eacker S.M."/>
            <person name="Wilson-Rankin E.E."/>
            <person name="Purcell J."/>
            <person name="Lester P.J."/>
            <person name="Dearden P.K."/>
        </authorList>
    </citation>
    <scope>NUCLEOTIDE SEQUENCE</scope>
    <source>
        <strain evidence="1">Volc-1</strain>
    </source>
</reference>
<protein>
    <submittedName>
        <fullName evidence="1">Uncharacterized protein</fullName>
    </submittedName>
</protein>
<dbReference type="InterPro" id="IPR038060">
    <property type="entry name" value="C12orf66-like_central_sf"/>
</dbReference>
<dbReference type="InterPro" id="IPR018544">
    <property type="entry name" value="KICS_2"/>
</dbReference>
<sequence>MQANTKQFMESVVDDITTNSIYRVLLFIALGFHHKERLSEKRYLRRLEEMTRGNECRLCDSSRGFYVTLSIHFHKDPVDRFLEILCCSYEKIHSMIVNNKVMKYEELLRSINTIVQAHSLLECEILDQLTKVHIKIQHWRFLPTLMAPFGAQTRMSAWERTLQSKENSNFHCKHDAVTVLIVFDSRGMKASEPY</sequence>
<dbReference type="EMBL" id="JACSDY010000005">
    <property type="protein sequence ID" value="KAF7427684.1"/>
    <property type="molecule type" value="Genomic_DNA"/>
</dbReference>
<dbReference type="Proteomes" id="UP000600918">
    <property type="component" value="Unassembled WGS sequence"/>
</dbReference>
<gene>
    <name evidence="1" type="ORF">H0235_007378</name>
</gene>
<comment type="caution">
    <text evidence="1">The sequence shown here is derived from an EMBL/GenBank/DDBJ whole genome shotgun (WGS) entry which is preliminary data.</text>
</comment>
<dbReference type="SUPFAM" id="SSF158548">
    <property type="entry name" value="FLJ32549 domain-like"/>
    <property type="match status" value="1"/>
</dbReference>
<proteinExistence type="predicted"/>
<name>A0A834UBI3_VESPE</name>
<dbReference type="AlphaFoldDB" id="A0A834UBI3"/>
<keyword evidence="2" id="KW-1185">Reference proteome</keyword>
<evidence type="ECO:0000313" key="2">
    <source>
        <dbReference type="Proteomes" id="UP000600918"/>
    </source>
</evidence>
<organism evidence="1 2">
    <name type="scientific">Vespula pensylvanica</name>
    <name type="common">Western yellow jacket</name>
    <name type="synonym">Wasp</name>
    <dbReference type="NCBI Taxonomy" id="30213"/>
    <lineage>
        <taxon>Eukaryota</taxon>
        <taxon>Metazoa</taxon>
        <taxon>Ecdysozoa</taxon>
        <taxon>Arthropoda</taxon>
        <taxon>Hexapoda</taxon>
        <taxon>Insecta</taxon>
        <taxon>Pterygota</taxon>
        <taxon>Neoptera</taxon>
        <taxon>Endopterygota</taxon>
        <taxon>Hymenoptera</taxon>
        <taxon>Apocrita</taxon>
        <taxon>Aculeata</taxon>
        <taxon>Vespoidea</taxon>
        <taxon>Vespidae</taxon>
        <taxon>Vespinae</taxon>
        <taxon>Vespula</taxon>
    </lineage>
</organism>
<accession>A0A834UBI3</accession>